<proteinExistence type="predicted"/>
<dbReference type="Gene3D" id="1.20.1250.20">
    <property type="entry name" value="MFS general substrate transporter like domains"/>
    <property type="match status" value="2"/>
</dbReference>
<feature type="transmembrane region" description="Helical" evidence="5">
    <location>
        <begin position="330"/>
        <end position="353"/>
    </location>
</feature>
<evidence type="ECO:0000313" key="7">
    <source>
        <dbReference type="EMBL" id="GAA5138788.1"/>
    </source>
</evidence>
<name>A0ABP9P1A4_9BACT</name>
<evidence type="ECO:0000256" key="3">
    <source>
        <dbReference type="ARBA" id="ARBA00022989"/>
    </source>
</evidence>
<feature type="transmembrane region" description="Helical" evidence="5">
    <location>
        <begin position="306"/>
        <end position="324"/>
    </location>
</feature>
<feature type="transmembrane region" description="Helical" evidence="5">
    <location>
        <begin position="275"/>
        <end position="294"/>
    </location>
</feature>
<evidence type="ECO:0000256" key="4">
    <source>
        <dbReference type="ARBA" id="ARBA00023136"/>
    </source>
</evidence>
<feature type="domain" description="Major facilitator superfamily (MFS) profile" evidence="6">
    <location>
        <begin position="12"/>
        <end position="423"/>
    </location>
</feature>
<feature type="transmembrane region" description="Helical" evidence="5">
    <location>
        <begin position="234"/>
        <end position="255"/>
    </location>
</feature>
<keyword evidence="2 5" id="KW-0812">Transmembrane</keyword>
<dbReference type="InterPro" id="IPR036259">
    <property type="entry name" value="MFS_trans_sf"/>
</dbReference>
<protein>
    <submittedName>
        <fullName evidence="7">MFS transporter</fullName>
    </submittedName>
</protein>
<feature type="transmembrane region" description="Helical" evidence="5">
    <location>
        <begin position="50"/>
        <end position="71"/>
    </location>
</feature>
<organism evidence="7 8">
    <name type="scientific">Prosthecobacter algae</name>
    <dbReference type="NCBI Taxonomy" id="1144682"/>
    <lineage>
        <taxon>Bacteria</taxon>
        <taxon>Pseudomonadati</taxon>
        <taxon>Verrucomicrobiota</taxon>
        <taxon>Verrucomicrobiia</taxon>
        <taxon>Verrucomicrobiales</taxon>
        <taxon>Verrucomicrobiaceae</taxon>
        <taxon>Prosthecobacter</taxon>
    </lineage>
</organism>
<dbReference type="SUPFAM" id="SSF103473">
    <property type="entry name" value="MFS general substrate transporter"/>
    <property type="match status" value="1"/>
</dbReference>
<dbReference type="InterPro" id="IPR011701">
    <property type="entry name" value="MFS"/>
</dbReference>
<dbReference type="EMBL" id="BAABIA010000003">
    <property type="protein sequence ID" value="GAA5138788.1"/>
    <property type="molecule type" value="Genomic_DNA"/>
</dbReference>
<dbReference type="Pfam" id="PF07690">
    <property type="entry name" value="MFS_1"/>
    <property type="match status" value="1"/>
</dbReference>
<dbReference type="PANTHER" id="PTHR11662:SF399">
    <property type="entry name" value="FI19708P1-RELATED"/>
    <property type="match status" value="1"/>
</dbReference>
<dbReference type="InterPro" id="IPR020846">
    <property type="entry name" value="MFS_dom"/>
</dbReference>
<comment type="caution">
    <text evidence="7">The sequence shown here is derived from an EMBL/GenBank/DDBJ whole genome shotgun (WGS) entry which is preliminary data.</text>
</comment>
<evidence type="ECO:0000256" key="5">
    <source>
        <dbReference type="SAM" id="Phobius"/>
    </source>
</evidence>
<dbReference type="PROSITE" id="PS50850">
    <property type="entry name" value="MFS"/>
    <property type="match status" value="1"/>
</dbReference>
<keyword evidence="4 5" id="KW-0472">Membrane</keyword>
<evidence type="ECO:0000259" key="6">
    <source>
        <dbReference type="PROSITE" id="PS50850"/>
    </source>
</evidence>
<accession>A0ABP9P1A4</accession>
<keyword evidence="3 5" id="KW-1133">Transmembrane helix</keyword>
<dbReference type="PANTHER" id="PTHR11662">
    <property type="entry name" value="SOLUTE CARRIER FAMILY 17"/>
    <property type="match status" value="1"/>
</dbReference>
<dbReference type="InterPro" id="IPR050382">
    <property type="entry name" value="MFS_Na/Anion_cotransporter"/>
</dbReference>
<sequence>MAEAPTKVRHSILAVTTLAAFLMYLDRMCMSEIVKTTTFRSEFALTDEQLSWVLSAFFWAYALGQVPAGWLSDRFGIRPLMTVFIVLWSAFTALTGFATGLWSLLFTRMGCGLAEAGAYPASSSLLRKWAAWGNRGVASSIVSLGGRLGGAAAPALTVVVIAALGNWRWAGWLYGAAGLLFAWAFWRIYRESPEQHPHCNEAERALLAEGRPVDAGAAQTYRFPWHAMLRSRNLWFMCGMQFWTNVGWAFLATWMPRYLKETLKLSDAASGNLSTVSLIIGLGGMIFGGVFADACVRRLGLKRGRLLPLAGTRFLAAIMFVLAIQTTNPWLLVPALGLVAFFTDAGLPAVWATMQDLGGRYTAPVFGWANMWGNIGAALSPVFIALINKHLDANRDWHEALYFCAAAFVISGLHATRIRADQPISA</sequence>
<comment type="subcellular location">
    <subcellularLocation>
        <location evidence="1">Membrane</location>
        <topology evidence="1">Multi-pass membrane protein</topology>
    </subcellularLocation>
</comment>
<dbReference type="Proteomes" id="UP001499852">
    <property type="component" value="Unassembled WGS sequence"/>
</dbReference>
<evidence type="ECO:0000256" key="1">
    <source>
        <dbReference type="ARBA" id="ARBA00004141"/>
    </source>
</evidence>
<reference evidence="8" key="1">
    <citation type="journal article" date="2019" name="Int. J. Syst. Evol. Microbiol.">
        <title>The Global Catalogue of Microorganisms (GCM) 10K type strain sequencing project: providing services to taxonomists for standard genome sequencing and annotation.</title>
        <authorList>
            <consortium name="The Broad Institute Genomics Platform"/>
            <consortium name="The Broad Institute Genome Sequencing Center for Infectious Disease"/>
            <person name="Wu L."/>
            <person name="Ma J."/>
        </authorList>
    </citation>
    <scope>NUCLEOTIDE SEQUENCE [LARGE SCALE GENOMIC DNA]</scope>
    <source>
        <strain evidence="8">JCM 18053</strain>
    </source>
</reference>
<feature type="transmembrane region" description="Helical" evidence="5">
    <location>
        <begin position="365"/>
        <end position="388"/>
    </location>
</feature>
<feature type="transmembrane region" description="Helical" evidence="5">
    <location>
        <begin position="83"/>
        <end position="105"/>
    </location>
</feature>
<evidence type="ECO:0000256" key="2">
    <source>
        <dbReference type="ARBA" id="ARBA00022692"/>
    </source>
</evidence>
<feature type="transmembrane region" description="Helical" evidence="5">
    <location>
        <begin position="400"/>
        <end position="418"/>
    </location>
</feature>
<feature type="transmembrane region" description="Helical" evidence="5">
    <location>
        <begin position="169"/>
        <end position="186"/>
    </location>
</feature>
<keyword evidence="8" id="KW-1185">Reference proteome</keyword>
<dbReference type="RefSeq" id="WP_345736062.1">
    <property type="nucleotide sequence ID" value="NZ_BAABIA010000003.1"/>
</dbReference>
<evidence type="ECO:0000313" key="8">
    <source>
        <dbReference type="Proteomes" id="UP001499852"/>
    </source>
</evidence>
<dbReference type="CDD" id="cd17319">
    <property type="entry name" value="MFS_ExuT_GudP_like"/>
    <property type="match status" value="1"/>
</dbReference>
<gene>
    <name evidence="7" type="ORF">GCM10023213_18290</name>
</gene>